<dbReference type="AlphaFoldDB" id="A0AAP0L6T7"/>
<reference evidence="1 2" key="1">
    <citation type="submission" date="2024-01" db="EMBL/GenBank/DDBJ databases">
        <title>Genome assemblies of Stephania.</title>
        <authorList>
            <person name="Yang L."/>
        </authorList>
    </citation>
    <scope>NUCLEOTIDE SEQUENCE [LARGE SCALE GENOMIC DNA]</scope>
    <source>
        <strain evidence="1">JXDWG</strain>
        <tissue evidence="1">Leaf</tissue>
    </source>
</reference>
<dbReference type="Proteomes" id="UP001419268">
    <property type="component" value="Unassembled WGS sequence"/>
</dbReference>
<name>A0AAP0L6T7_9MAGN</name>
<proteinExistence type="predicted"/>
<dbReference type="EMBL" id="JBBNAG010000001">
    <property type="protein sequence ID" value="KAK9165316.1"/>
    <property type="molecule type" value="Genomic_DNA"/>
</dbReference>
<comment type="caution">
    <text evidence="1">The sequence shown here is derived from an EMBL/GenBank/DDBJ whole genome shotgun (WGS) entry which is preliminary data.</text>
</comment>
<organism evidence="1 2">
    <name type="scientific">Stephania cephalantha</name>
    <dbReference type="NCBI Taxonomy" id="152367"/>
    <lineage>
        <taxon>Eukaryota</taxon>
        <taxon>Viridiplantae</taxon>
        <taxon>Streptophyta</taxon>
        <taxon>Embryophyta</taxon>
        <taxon>Tracheophyta</taxon>
        <taxon>Spermatophyta</taxon>
        <taxon>Magnoliopsida</taxon>
        <taxon>Ranunculales</taxon>
        <taxon>Menispermaceae</taxon>
        <taxon>Menispermoideae</taxon>
        <taxon>Cissampelideae</taxon>
        <taxon>Stephania</taxon>
    </lineage>
</organism>
<evidence type="ECO:0000313" key="1">
    <source>
        <dbReference type="EMBL" id="KAK9165316.1"/>
    </source>
</evidence>
<keyword evidence="2" id="KW-1185">Reference proteome</keyword>
<protein>
    <submittedName>
        <fullName evidence="1">Uncharacterized protein</fullName>
    </submittedName>
</protein>
<gene>
    <name evidence="1" type="ORF">Scep_000507</name>
</gene>
<sequence>MNLLMFCFETLLFFCGLMLLMVVVNRVVYMNVIVSTFIHLKRKDKVTTRILLMAPLITKEVQEPKSNR</sequence>
<accession>A0AAP0L6T7</accession>
<evidence type="ECO:0000313" key="2">
    <source>
        <dbReference type="Proteomes" id="UP001419268"/>
    </source>
</evidence>